<evidence type="ECO:0000313" key="2">
    <source>
        <dbReference type="WBParaSite" id="HCON_00123560-00001"/>
    </source>
</evidence>
<dbReference type="Proteomes" id="UP000025227">
    <property type="component" value="Unplaced"/>
</dbReference>
<reference evidence="2" key="1">
    <citation type="submission" date="2020-12" db="UniProtKB">
        <authorList>
            <consortium name="WormBaseParasite"/>
        </authorList>
    </citation>
    <scope>IDENTIFICATION</scope>
    <source>
        <strain evidence="2">MHco3</strain>
    </source>
</reference>
<sequence length="62" mass="7103">VSGLHSATFPCAESFLPRRDNFDFTATHPGIADGRCWHPYSRCGVRLVTESNRWRKQPVRTN</sequence>
<dbReference type="AlphaFoldDB" id="A0A7I4YPE2"/>
<accession>A0A7I4YPE2</accession>
<protein>
    <submittedName>
        <fullName evidence="2">Uncharacterized protein</fullName>
    </submittedName>
</protein>
<keyword evidence="1" id="KW-1185">Reference proteome</keyword>
<dbReference type="WBParaSite" id="HCON_00123560-00001">
    <property type="protein sequence ID" value="HCON_00123560-00001"/>
    <property type="gene ID" value="HCON_00123560"/>
</dbReference>
<proteinExistence type="predicted"/>
<evidence type="ECO:0000313" key="1">
    <source>
        <dbReference type="Proteomes" id="UP000025227"/>
    </source>
</evidence>
<name>A0A7I4YPE2_HAECO</name>
<organism evidence="1 2">
    <name type="scientific">Haemonchus contortus</name>
    <name type="common">Barber pole worm</name>
    <dbReference type="NCBI Taxonomy" id="6289"/>
    <lineage>
        <taxon>Eukaryota</taxon>
        <taxon>Metazoa</taxon>
        <taxon>Ecdysozoa</taxon>
        <taxon>Nematoda</taxon>
        <taxon>Chromadorea</taxon>
        <taxon>Rhabditida</taxon>
        <taxon>Rhabditina</taxon>
        <taxon>Rhabditomorpha</taxon>
        <taxon>Strongyloidea</taxon>
        <taxon>Trichostrongylidae</taxon>
        <taxon>Haemonchus</taxon>
    </lineage>
</organism>